<dbReference type="GO" id="GO:0005634">
    <property type="term" value="C:nucleus"/>
    <property type="evidence" value="ECO:0007669"/>
    <property type="project" value="TreeGrafter"/>
</dbReference>
<dbReference type="Pfam" id="PF01391">
    <property type="entry name" value="Collagen"/>
    <property type="match status" value="2"/>
</dbReference>
<keyword evidence="4" id="KW-0677">Repeat</keyword>
<evidence type="ECO:0000313" key="10">
    <source>
        <dbReference type="Proteomes" id="UP000035681"/>
    </source>
</evidence>
<evidence type="ECO:0000256" key="4">
    <source>
        <dbReference type="ARBA" id="ARBA00022737"/>
    </source>
</evidence>
<dbReference type="WBParaSite" id="TCONS_00003977.p1">
    <property type="protein sequence ID" value="TCONS_00003977.p1"/>
    <property type="gene ID" value="XLOC_000793"/>
</dbReference>
<dbReference type="InterPro" id="IPR000435">
    <property type="entry name" value="Tektins"/>
</dbReference>
<dbReference type="GO" id="GO:0060271">
    <property type="term" value="P:cilium assembly"/>
    <property type="evidence" value="ECO:0007669"/>
    <property type="project" value="TreeGrafter"/>
</dbReference>
<sequence>MHLSSNDNYKNIKINNEISIKRLRVTAFIAVALSTVAVIFSIITLPLIYTYIQTLQSHIINEADYCRAHSKDIWVEVFSIQDSLNSKRLHSSSSRFKRSWAFGKWINDDTSQYQENKAPSALPPDNYETNEEITKEKNFDEFKCPCQVGLPGDIGEPGIDGIPGKDGQPGEPGIPGSDGEILPFEGPIKEPCIICPQGLPGLPGLPGLKGPPGPKGSVGLPGANGKRGEPGLPGAPGPQGPPGPPGLPGLKGIDGKVITVLGPPGPPGIPGPQGPPGPKGIKGPVGNQGISGSPGSPGDSGKPGIPGKDGIPGEPGIPGPKGEDGICNCQVLKYFPKSDEIDDPTEVLRMVRLTVKEANQRAQKLQNQTTQQLVQRVKDLKYWSSEIDRELLDLAEDNDDMQRYFRRLLTCMDVTQEALKINEQCFAIRRKRVHVDSADHVDKALAKEKDVIHDGMRQMKEFNSIIEKQIEINESAKNRLNRDFMLKQEAITLDHRSAALGIQKNFNKRLVDGNFEIRGGVPLQRMSEYGEWVENTSANLNQSAKARARSRKIVQKMVQSIKEVAQSLRQEAITVEGTLKDSIRLWSEWRDMLQGQVAEKDKEIKIADSAINEIQLSLKLKGSPLQLALTRQNQRGLRPGIELCNDKAQHALQTELNNLKASMLSLEHQLDKAKDSRRKMDNERYRLQRKFEICQQNVIVDNEVLRNIRSLYPQEIQLSGFLVNDTLKNLK</sequence>
<evidence type="ECO:0000259" key="9">
    <source>
        <dbReference type="SMART" id="SM01088"/>
    </source>
</evidence>
<evidence type="ECO:0000313" key="11">
    <source>
        <dbReference type="WBParaSite" id="TCONS_00003977.p1"/>
    </source>
</evidence>
<evidence type="ECO:0000256" key="7">
    <source>
        <dbReference type="SAM" id="MobiDB-lite"/>
    </source>
</evidence>
<dbReference type="GO" id="GO:0005929">
    <property type="term" value="C:cilium"/>
    <property type="evidence" value="ECO:0007669"/>
    <property type="project" value="UniProtKB-ARBA"/>
</dbReference>
<dbReference type="AlphaFoldDB" id="A0AAF5CYU9"/>
<keyword evidence="3" id="KW-0963">Cytoplasm</keyword>
<feature type="compositionally biased region" description="Low complexity" evidence="7">
    <location>
        <begin position="154"/>
        <end position="166"/>
    </location>
</feature>
<dbReference type="GO" id="GO:0060294">
    <property type="term" value="P:cilium movement involved in cell motility"/>
    <property type="evidence" value="ECO:0007669"/>
    <property type="project" value="InterPro"/>
</dbReference>
<evidence type="ECO:0000256" key="6">
    <source>
        <dbReference type="SAM" id="Coils"/>
    </source>
</evidence>
<evidence type="ECO:0000256" key="1">
    <source>
        <dbReference type="ARBA" id="ARBA00004496"/>
    </source>
</evidence>
<feature type="coiled-coil region" evidence="6">
    <location>
        <begin position="348"/>
        <end position="375"/>
    </location>
</feature>
<comment type="subcellular location">
    <subcellularLocation>
        <location evidence="1">Cytoplasm</location>
    </subcellularLocation>
</comment>
<comment type="similarity">
    <text evidence="2">Belongs to the tektin family.</text>
</comment>
<dbReference type="SMART" id="SM01088">
    <property type="entry name" value="Col_cuticle_N"/>
    <property type="match status" value="1"/>
</dbReference>
<reference evidence="11" key="1">
    <citation type="submission" date="2024-02" db="UniProtKB">
        <authorList>
            <consortium name="WormBaseParasite"/>
        </authorList>
    </citation>
    <scope>IDENTIFICATION</scope>
</reference>
<feature type="region of interest" description="Disordered" evidence="7">
    <location>
        <begin position="204"/>
        <end position="323"/>
    </location>
</feature>
<dbReference type="GO" id="GO:0005737">
    <property type="term" value="C:cytoplasm"/>
    <property type="evidence" value="ECO:0007669"/>
    <property type="project" value="UniProtKB-SubCell"/>
</dbReference>
<feature type="transmembrane region" description="Helical" evidence="8">
    <location>
        <begin position="25"/>
        <end position="52"/>
    </location>
</feature>
<feature type="compositionally biased region" description="Pro residues" evidence="7">
    <location>
        <begin position="263"/>
        <end position="278"/>
    </location>
</feature>
<feature type="domain" description="Nematode cuticle collagen N-terminal" evidence="9">
    <location>
        <begin position="25"/>
        <end position="77"/>
    </location>
</feature>
<dbReference type="PANTHER" id="PTHR19960:SF12">
    <property type="entry name" value="TEKTIN-4"/>
    <property type="match status" value="1"/>
</dbReference>
<dbReference type="InterPro" id="IPR008160">
    <property type="entry name" value="Collagen"/>
</dbReference>
<dbReference type="GO" id="GO:0042302">
    <property type="term" value="F:structural constituent of cuticle"/>
    <property type="evidence" value="ECO:0007669"/>
    <property type="project" value="InterPro"/>
</dbReference>
<feature type="coiled-coil region" evidence="6">
    <location>
        <begin position="649"/>
        <end position="690"/>
    </location>
</feature>
<organism evidence="10 11">
    <name type="scientific">Strongyloides stercoralis</name>
    <name type="common">Threadworm</name>
    <dbReference type="NCBI Taxonomy" id="6248"/>
    <lineage>
        <taxon>Eukaryota</taxon>
        <taxon>Metazoa</taxon>
        <taxon>Ecdysozoa</taxon>
        <taxon>Nematoda</taxon>
        <taxon>Chromadorea</taxon>
        <taxon>Rhabditida</taxon>
        <taxon>Tylenchina</taxon>
        <taxon>Panagrolaimomorpha</taxon>
        <taxon>Strongyloidoidea</taxon>
        <taxon>Strongyloididae</taxon>
        <taxon>Strongyloides</taxon>
    </lineage>
</organism>
<dbReference type="InterPro" id="IPR048256">
    <property type="entry name" value="Tektin-like"/>
</dbReference>
<feature type="compositionally biased region" description="Pro residues" evidence="7">
    <location>
        <begin position="233"/>
        <end position="247"/>
    </location>
</feature>
<dbReference type="Proteomes" id="UP000035681">
    <property type="component" value="Unplaced"/>
</dbReference>
<keyword evidence="8" id="KW-0472">Membrane</keyword>
<evidence type="ECO:0000256" key="2">
    <source>
        <dbReference type="ARBA" id="ARBA00007209"/>
    </source>
</evidence>
<name>A0AAF5CYU9_STRER</name>
<dbReference type="PRINTS" id="PR00511">
    <property type="entry name" value="TEKTIN"/>
</dbReference>
<dbReference type="Pfam" id="PF01484">
    <property type="entry name" value="Col_cuticle_N"/>
    <property type="match status" value="1"/>
</dbReference>
<accession>A0AAF5CYU9</accession>
<keyword evidence="8" id="KW-0812">Transmembrane</keyword>
<keyword evidence="5 6" id="KW-0175">Coiled coil</keyword>
<evidence type="ECO:0000256" key="5">
    <source>
        <dbReference type="ARBA" id="ARBA00023054"/>
    </source>
</evidence>
<proteinExistence type="inferred from homology"/>
<dbReference type="GO" id="GO:0015630">
    <property type="term" value="C:microtubule cytoskeleton"/>
    <property type="evidence" value="ECO:0007669"/>
    <property type="project" value="TreeGrafter"/>
</dbReference>
<feature type="compositionally biased region" description="Low complexity" evidence="7">
    <location>
        <begin position="279"/>
        <end position="314"/>
    </location>
</feature>
<protein>
    <submittedName>
        <fullName evidence="11">Col_cuticle_N domain-containing protein</fullName>
    </submittedName>
</protein>
<evidence type="ECO:0000256" key="3">
    <source>
        <dbReference type="ARBA" id="ARBA00022490"/>
    </source>
</evidence>
<feature type="region of interest" description="Disordered" evidence="7">
    <location>
        <begin position="154"/>
        <end position="185"/>
    </location>
</feature>
<dbReference type="InterPro" id="IPR002486">
    <property type="entry name" value="Col_cuticle_N"/>
</dbReference>
<dbReference type="Pfam" id="PF03148">
    <property type="entry name" value="Tektin"/>
    <property type="match status" value="1"/>
</dbReference>
<dbReference type="PANTHER" id="PTHR19960">
    <property type="entry name" value="TEKTIN"/>
    <property type="match status" value="1"/>
</dbReference>
<evidence type="ECO:0000256" key="8">
    <source>
        <dbReference type="SAM" id="Phobius"/>
    </source>
</evidence>
<keyword evidence="10" id="KW-1185">Reference proteome</keyword>
<keyword evidence="8" id="KW-1133">Transmembrane helix</keyword>